<dbReference type="EMBL" id="ACYH01000073">
    <property type="protein sequence ID" value="EEV19085.1"/>
    <property type="molecule type" value="Genomic_DNA"/>
</dbReference>
<evidence type="ECO:0000313" key="2">
    <source>
        <dbReference type="EMBL" id="EEV19085.1"/>
    </source>
</evidence>
<dbReference type="RefSeq" id="WP_006190325.1">
    <property type="nucleotide sequence ID" value="NZ_ACYH01000073.1"/>
</dbReference>
<dbReference type="Proteomes" id="UP000004509">
    <property type="component" value="Unassembled WGS sequence"/>
</dbReference>
<dbReference type="InterPro" id="IPR018891">
    <property type="entry name" value="AIPR_C"/>
</dbReference>
<sequence length="573" mass="67203">MADINDFKIINNKCKKIFDLQHKDIKFDNLKEDKIDIKKTRIGFYYLALESITGIKDFDKLSDMIIDTDYHNIIFHNKSIDDLGIDAVYIDDESEEIKINLFNFKFREKFNSDDNKEECSLSRSTKFLEYILAESDEEIKKLPQNIVSEYLIKVRGFIYGNKLCQLNLYMISNENKGFPSSSNQYIKMLENSYGMKIIDVNLDLIINYCTPTNFNKICKFWVSSNEMLSFSKNDLSTQTSFVLKMSLIDLIRITSKIEAINNKYDLENDMEIINCQLDYSLLFDNVRGYLGNTIYNNNIQETIMNSPDEFFMYNNGITMTSEIINSAEKKSGSKFLMTLKNFQIVNGGQTLRSIYEYLYKNKDERGITSLRKASILVRVFNISETDIRLKNRIAEYTNSQNKIENSDLKSVDDIQFQIENYLKDFNILYRRKIGDLGDEVKNYEIIISKERLAQILYAINGHPNGSGSQKKKLFGDYYDDIFRSSNFVLEKIPDICKKYEQIKAVYDSKKYKYYELKLFYIIYIIENYKKEISDAIDILENILGNKKTTNISEARLLLKREVKESIDEQFRNA</sequence>
<comment type="caution">
    <text evidence="2">The sequence shown here is derived from an EMBL/GenBank/DDBJ whole genome shotgun (WGS) entry which is preliminary data.</text>
</comment>
<dbReference type="Pfam" id="PF10592">
    <property type="entry name" value="AIPR"/>
    <property type="match status" value="1"/>
</dbReference>
<reference evidence="2 3" key="1">
    <citation type="submission" date="2009-07" db="EMBL/GenBank/DDBJ databases">
        <authorList>
            <person name="Madupu R."/>
            <person name="Sebastian Y."/>
            <person name="Durkin A.S."/>
            <person name="Torralba M."/>
            <person name="Methe B."/>
            <person name="Sutton G.G."/>
            <person name="Strausberg R.L."/>
            <person name="Nelson K.E."/>
        </authorList>
    </citation>
    <scope>NUCLEOTIDE SEQUENCE [LARGE SCALE GENOMIC DNA]</scope>
    <source>
        <strain evidence="2 3">ATCC 35580</strain>
    </source>
</reference>
<gene>
    <name evidence="2" type="ORF">TREVI0001_0189</name>
</gene>
<evidence type="ECO:0000313" key="3">
    <source>
        <dbReference type="Proteomes" id="UP000004509"/>
    </source>
</evidence>
<dbReference type="OrthoDB" id="9806213at2"/>
<proteinExistence type="predicted"/>
<dbReference type="AlphaFoldDB" id="C8PTU6"/>
<organism evidence="2 3">
    <name type="scientific">Treponema vincentii ATCC 35580</name>
    <dbReference type="NCBI Taxonomy" id="596324"/>
    <lineage>
        <taxon>Bacteria</taxon>
        <taxon>Pseudomonadati</taxon>
        <taxon>Spirochaetota</taxon>
        <taxon>Spirochaetia</taxon>
        <taxon>Spirochaetales</taxon>
        <taxon>Treponemataceae</taxon>
        <taxon>Treponema</taxon>
    </lineage>
</organism>
<accession>C8PTU6</accession>
<dbReference type="eggNOG" id="ENOG5030JMZ">
    <property type="taxonomic scope" value="Bacteria"/>
</dbReference>
<evidence type="ECO:0000259" key="1">
    <source>
        <dbReference type="Pfam" id="PF10592"/>
    </source>
</evidence>
<feature type="domain" description="Abortive phage infection protein C-terminal" evidence="1">
    <location>
        <begin position="282"/>
        <end position="568"/>
    </location>
</feature>
<dbReference type="STRING" id="596324.TREVI0001_0189"/>
<protein>
    <recommendedName>
        <fullName evidence="1">Abortive phage infection protein C-terminal domain-containing protein</fullName>
    </recommendedName>
</protein>
<name>C8PTU6_9SPIR</name>